<dbReference type="InterPro" id="IPR029063">
    <property type="entry name" value="SAM-dependent_MTases_sf"/>
</dbReference>
<dbReference type="Proteomes" id="UP000654471">
    <property type="component" value="Unassembled WGS sequence"/>
</dbReference>
<evidence type="ECO:0000313" key="4">
    <source>
        <dbReference type="Proteomes" id="UP000654471"/>
    </source>
</evidence>
<dbReference type="SUPFAM" id="SSF53335">
    <property type="entry name" value="S-adenosyl-L-methionine-dependent methyltransferases"/>
    <property type="match status" value="1"/>
</dbReference>
<dbReference type="CDD" id="cd02440">
    <property type="entry name" value="AdoMet_MTases"/>
    <property type="match status" value="1"/>
</dbReference>
<keyword evidence="3" id="KW-0808">Transferase</keyword>
<accession>A0ABQ2UV96</accession>
<gene>
    <name evidence="3" type="ORF">GCM10010211_16450</name>
</gene>
<sequence length="263" mass="27860">MESKGVDSAPRHPAKWPPATSSELRTHGAADRYDAEETEMSSAAVLEPTLTLLAELAGDGRALESATGTGRVGVPLRERSVPVVGIELSEHLAAVLRRKIDEDALPVVIGDMAAISAPGEFTLVSLVHHTITHLVSEDEQVECFRNAARRLAPGGRCVIEPGVPPLRFLPPGQVAVPFDVFVRHIGFGPFDLVEQFSSHTTSPTRATTIATAAATPDTGTPGRQSSTCWHGPLGSTGTSRGGLRRGAVHPDSAKHVSVWRKPT</sequence>
<dbReference type="GO" id="GO:0032259">
    <property type="term" value="P:methylation"/>
    <property type="evidence" value="ECO:0007669"/>
    <property type="project" value="UniProtKB-KW"/>
</dbReference>
<organism evidence="3 4">
    <name type="scientific">Streptomyces albospinus</name>
    <dbReference type="NCBI Taxonomy" id="285515"/>
    <lineage>
        <taxon>Bacteria</taxon>
        <taxon>Bacillati</taxon>
        <taxon>Actinomycetota</taxon>
        <taxon>Actinomycetes</taxon>
        <taxon>Kitasatosporales</taxon>
        <taxon>Streptomycetaceae</taxon>
        <taxon>Streptomyces</taxon>
    </lineage>
</organism>
<name>A0ABQ2UV96_9ACTN</name>
<evidence type="ECO:0000259" key="2">
    <source>
        <dbReference type="Pfam" id="PF13649"/>
    </source>
</evidence>
<dbReference type="Gene3D" id="3.40.50.150">
    <property type="entry name" value="Vaccinia Virus protein VP39"/>
    <property type="match status" value="1"/>
</dbReference>
<feature type="region of interest" description="Disordered" evidence="1">
    <location>
        <begin position="1"/>
        <end position="26"/>
    </location>
</feature>
<proteinExistence type="predicted"/>
<feature type="domain" description="Methyltransferase" evidence="2">
    <location>
        <begin position="63"/>
        <end position="155"/>
    </location>
</feature>
<evidence type="ECO:0000256" key="1">
    <source>
        <dbReference type="SAM" id="MobiDB-lite"/>
    </source>
</evidence>
<dbReference type="Pfam" id="PF13649">
    <property type="entry name" value="Methyltransf_25"/>
    <property type="match status" value="1"/>
</dbReference>
<feature type="region of interest" description="Disordered" evidence="1">
    <location>
        <begin position="214"/>
        <end position="263"/>
    </location>
</feature>
<protein>
    <submittedName>
        <fullName evidence="3">Methyltransferase</fullName>
    </submittedName>
</protein>
<evidence type="ECO:0000313" key="3">
    <source>
        <dbReference type="EMBL" id="GGU52704.1"/>
    </source>
</evidence>
<reference evidence="4" key="1">
    <citation type="journal article" date="2019" name="Int. J. Syst. Evol. Microbiol.">
        <title>The Global Catalogue of Microorganisms (GCM) 10K type strain sequencing project: providing services to taxonomists for standard genome sequencing and annotation.</title>
        <authorList>
            <consortium name="The Broad Institute Genomics Platform"/>
            <consortium name="The Broad Institute Genome Sequencing Center for Infectious Disease"/>
            <person name="Wu L."/>
            <person name="Ma J."/>
        </authorList>
    </citation>
    <scope>NUCLEOTIDE SEQUENCE [LARGE SCALE GENOMIC DNA]</scope>
    <source>
        <strain evidence="4">JCM 3399</strain>
    </source>
</reference>
<dbReference type="InterPro" id="IPR041698">
    <property type="entry name" value="Methyltransf_25"/>
</dbReference>
<comment type="caution">
    <text evidence="3">The sequence shown here is derived from an EMBL/GenBank/DDBJ whole genome shotgun (WGS) entry which is preliminary data.</text>
</comment>
<keyword evidence="3" id="KW-0489">Methyltransferase</keyword>
<dbReference type="EMBL" id="BMRP01000004">
    <property type="protein sequence ID" value="GGU52704.1"/>
    <property type="molecule type" value="Genomic_DNA"/>
</dbReference>
<keyword evidence="4" id="KW-1185">Reference proteome</keyword>
<dbReference type="GO" id="GO:0008168">
    <property type="term" value="F:methyltransferase activity"/>
    <property type="evidence" value="ECO:0007669"/>
    <property type="project" value="UniProtKB-KW"/>
</dbReference>